<dbReference type="Gene3D" id="1.20.1740.10">
    <property type="entry name" value="Amino acid/polyamine transporter I"/>
    <property type="match status" value="1"/>
</dbReference>
<evidence type="ECO:0000256" key="4">
    <source>
        <dbReference type="ARBA" id="ARBA00023136"/>
    </source>
</evidence>
<dbReference type="Proteomes" id="UP000031668">
    <property type="component" value="Unassembled WGS sequence"/>
</dbReference>
<evidence type="ECO:0000256" key="2">
    <source>
        <dbReference type="ARBA" id="ARBA00022692"/>
    </source>
</evidence>
<dbReference type="GO" id="GO:0015179">
    <property type="term" value="F:L-amino acid transmembrane transporter activity"/>
    <property type="evidence" value="ECO:0007669"/>
    <property type="project" value="TreeGrafter"/>
</dbReference>
<comment type="caution">
    <text evidence="7">The sequence shown here is derived from an EMBL/GenBank/DDBJ whole genome shotgun (WGS) entry which is preliminary data.</text>
</comment>
<feature type="transmembrane region" description="Helical" evidence="6">
    <location>
        <begin position="221"/>
        <end position="243"/>
    </location>
</feature>
<protein>
    <submittedName>
        <fullName evidence="7">Y+L amino acid transporter 2</fullName>
    </submittedName>
</protein>
<dbReference type="PANTHER" id="PTHR11785:SF512">
    <property type="entry name" value="SOBREMESA, ISOFORM B"/>
    <property type="match status" value="1"/>
</dbReference>
<accession>A0A0C2JYP1</accession>
<dbReference type="PIRSF" id="PIRSF006060">
    <property type="entry name" value="AA_transporter"/>
    <property type="match status" value="1"/>
</dbReference>
<keyword evidence="3 6" id="KW-1133">Transmembrane helix</keyword>
<dbReference type="GO" id="GO:0016020">
    <property type="term" value="C:membrane"/>
    <property type="evidence" value="ECO:0007669"/>
    <property type="project" value="UniProtKB-SubCell"/>
</dbReference>
<dbReference type="InterPro" id="IPR002293">
    <property type="entry name" value="AA/rel_permease1"/>
</dbReference>
<feature type="region of interest" description="Disordered" evidence="5">
    <location>
        <begin position="1"/>
        <end position="30"/>
    </location>
</feature>
<feature type="transmembrane region" description="Helical" evidence="6">
    <location>
        <begin position="34"/>
        <end position="54"/>
    </location>
</feature>
<evidence type="ECO:0000313" key="7">
    <source>
        <dbReference type="EMBL" id="KII74643.1"/>
    </source>
</evidence>
<feature type="transmembrane region" description="Helical" evidence="6">
    <location>
        <begin position="111"/>
        <end position="137"/>
    </location>
</feature>
<dbReference type="AlphaFoldDB" id="A0A0C2JYP1"/>
<gene>
    <name evidence="7" type="ORF">RF11_00721</name>
</gene>
<dbReference type="PANTHER" id="PTHR11785">
    <property type="entry name" value="AMINO ACID TRANSPORTER"/>
    <property type="match status" value="1"/>
</dbReference>
<comment type="subcellular location">
    <subcellularLocation>
        <location evidence="1">Membrane</location>
        <topology evidence="1">Multi-pass membrane protein</topology>
    </subcellularLocation>
</comment>
<feature type="transmembrane region" description="Helical" evidence="6">
    <location>
        <begin position="181"/>
        <end position="201"/>
    </location>
</feature>
<sequence length="327" mass="36181">MKENIDSILPDQVPTSDEAQNSNDSQPESSRKSLSLISTILLLFGSVYGTGVYISVDITIHYIPSLFYSLLMWFVGGMVALGASLCYVELALLLPSCGGEYAYFNEAYHEIVGFSFMMSNLLFIRPISIAVLVLYAAEVIFEAALKDKPFWPCRLTSIGIVWCLFILHSCSNKYSIKLNNFLTYLKFLVLLFIVGIASYKLCTGQTEHIQDWGFKAQISPLLLGNGFYSVMWAYDGFNVLVYMVEEMKNINNIKIASVIALVGVTIMYLMMSFSYVVIVGIEGLLHFNGVVNSIARPYIKDGSYVIMALLSLSALGSANGAAYSSAR</sequence>
<feature type="transmembrane region" description="Helical" evidence="6">
    <location>
        <begin position="149"/>
        <end position="169"/>
    </location>
</feature>
<evidence type="ECO:0000256" key="1">
    <source>
        <dbReference type="ARBA" id="ARBA00004141"/>
    </source>
</evidence>
<dbReference type="Pfam" id="PF13520">
    <property type="entry name" value="AA_permease_2"/>
    <property type="match status" value="1"/>
</dbReference>
<evidence type="ECO:0000313" key="8">
    <source>
        <dbReference type="Proteomes" id="UP000031668"/>
    </source>
</evidence>
<evidence type="ECO:0000256" key="5">
    <source>
        <dbReference type="SAM" id="MobiDB-lite"/>
    </source>
</evidence>
<evidence type="ECO:0000256" key="3">
    <source>
        <dbReference type="ARBA" id="ARBA00022989"/>
    </source>
</evidence>
<keyword evidence="4 6" id="KW-0472">Membrane</keyword>
<feature type="compositionally biased region" description="Polar residues" evidence="5">
    <location>
        <begin position="13"/>
        <end position="28"/>
    </location>
</feature>
<feature type="transmembrane region" description="Helical" evidence="6">
    <location>
        <begin position="66"/>
        <end position="90"/>
    </location>
</feature>
<keyword evidence="8" id="KW-1185">Reference proteome</keyword>
<name>A0A0C2JYP1_THEKT</name>
<feature type="transmembrane region" description="Helical" evidence="6">
    <location>
        <begin position="304"/>
        <end position="323"/>
    </location>
</feature>
<proteinExistence type="predicted"/>
<keyword evidence="2 6" id="KW-0812">Transmembrane</keyword>
<organism evidence="7 8">
    <name type="scientific">Thelohanellus kitauei</name>
    <name type="common">Myxosporean</name>
    <dbReference type="NCBI Taxonomy" id="669202"/>
    <lineage>
        <taxon>Eukaryota</taxon>
        <taxon>Metazoa</taxon>
        <taxon>Cnidaria</taxon>
        <taxon>Myxozoa</taxon>
        <taxon>Myxosporea</taxon>
        <taxon>Bivalvulida</taxon>
        <taxon>Platysporina</taxon>
        <taxon>Myxobolidae</taxon>
        <taxon>Thelohanellus</taxon>
    </lineage>
</organism>
<dbReference type="InterPro" id="IPR050598">
    <property type="entry name" value="AminoAcid_Transporter"/>
</dbReference>
<feature type="transmembrane region" description="Helical" evidence="6">
    <location>
        <begin position="255"/>
        <end position="284"/>
    </location>
</feature>
<evidence type="ECO:0000256" key="6">
    <source>
        <dbReference type="SAM" id="Phobius"/>
    </source>
</evidence>
<dbReference type="EMBL" id="JWZT01000332">
    <property type="protein sequence ID" value="KII74643.1"/>
    <property type="molecule type" value="Genomic_DNA"/>
</dbReference>
<dbReference type="OrthoDB" id="5982228at2759"/>
<reference evidence="7 8" key="1">
    <citation type="journal article" date="2014" name="Genome Biol. Evol.">
        <title>The genome of the myxosporean Thelohanellus kitauei shows adaptations to nutrient acquisition within its fish host.</title>
        <authorList>
            <person name="Yang Y."/>
            <person name="Xiong J."/>
            <person name="Zhou Z."/>
            <person name="Huo F."/>
            <person name="Miao W."/>
            <person name="Ran C."/>
            <person name="Liu Y."/>
            <person name="Zhang J."/>
            <person name="Feng J."/>
            <person name="Wang M."/>
            <person name="Wang M."/>
            <person name="Wang L."/>
            <person name="Yao B."/>
        </authorList>
    </citation>
    <scope>NUCLEOTIDE SEQUENCE [LARGE SCALE GENOMIC DNA]</scope>
    <source>
        <strain evidence="7">Wuqing</strain>
    </source>
</reference>